<dbReference type="GO" id="GO:0005085">
    <property type="term" value="F:guanyl-nucleotide exchange factor activity"/>
    <property type="evidence" value="ECO:0007669"/>
    <property type="project" value="TreeGrafter"/>
</dbReference>
<dbReference type="Gene3D" id="2.160.10.10">
    <property type="entry name" value="Hexapeptide repeat proteins"/>
    <property type="match status" value="1"/>
</dbReference>
<dbReference type="Gene3D" id="1.25.40.180">
    <property type="match status" value="1"/>
</dbReference>
<gene>
    <name evidence="8" type="ORF">BSAL_04580</name>
</gene>
<dbReference type="InterPro" id="IPR051956">
    <property type="entry name" value="eIF2B_epsilon"/>
</dbReference>
<dbReference type="GO" id="GO:0005851">
    <property type="term" value="C:eukaryotic translation initiation factor 2B complex"/>
    <property type="evidence" value="ECO:0007669"/>
    <property type="project" value="TreeGrafter"/>
</dbReference>
<dbReference type="PANTHER" id="PTHR45887">
    <property type="entry name" value="TRANSLATION INITIATION FACTOR EIF-2B SUBUNIT EPSILON"/>
    <property type="match status" value="1"/>
</dbReference>
<evidence type="ECO:0000256" key="6">
    <source>
        <dbReference type="ARBA" id="ARBA00046432"/>
    </source>
</evidence>
<dbReference type="Pfam" id="PF25084">
    <property type="entry name" value="LbH_EIF2B"/>
    <property type="match status" value="1"/>
</dbReference>
<dbReference type="Gene3D" id="3.90.550.10">
    <property type="entry name" value="Spore Coat Polysaccharide Biosynthesis Protein SpsA, Chain A"/>
    <property type="match status" value="1"/>
</dbReference>
<dbReference type="SUPFAM" id="SSF53448">
    <property type="entry name" value="Nucleotide-diphospho-sugar transferases"/>
    <property type="match status" value="1"/>
</dbReference>
<feature type="domain" description="EIF2B subunit epsilon/gamma LbH" evidence="7">
    <location>
        <begin position="391"/>
        <end position="485"/>
    </location>
</feature>
<organism evidence="8 9">
    <name type="scientific">Bodo saltans</name>
    <name type="common">Flagellated protozoan</name>
    <dbReference type="NCBI Taxonomy" id="75058"/>
    <lineage>
        <taxon>Eukaryota</taxon>
        <taxon>Discoba</taxon>
        <taxon>Euglenozoa</taxon>
        <taxon>Kinetoplastea</taxon>
        <taxon>Metakinetoplastina</taxon>
        <taxon>Eubodonida</taxon>
        <taxon>Bodonidae</taxon>
        <taxon>Bodo</taxon>
    </lineage>
</organism>
<dbReference type="GO" id="GO:0003743">
    <property type="term" value="F:translation initiation factor activity"/>
    <property type="evidence" value="ECO:0007669"/>
    <property type="project" value="TreeGrafter"/>
</dbReference>
<dbReference type="GO" id="GO:0031369">
    <property type="term" value="F:translation initiation factor binding"/>
    <property type="evidence" value="ECO:0007669"/>
    <property type="project" value="TreeGrafter"/>
</dbReference>
<dbReference type="OMA" id="MTRESCF"/>
<dbReference type="EMBL" id="CYKH01000493">
    <property type="protein sequence ID" value="CUG01709.1"/>
    <property type="molecule type" value="Genomic_DNA"/>
</dbReference>
<dbReference type="SUPFAM" id="SSF51161">
    <property type="entry name" value="Trimeric LpxA-like enzymes"/>
    <property type="match status" value="1"/>
</dbReference>
<dbReference type="Proteomes" id="UP000051952">
    <property type="component" value="Unassembled WGS sequence"/>
</dbReference>
<evidence type="ECO:0000313" key="8">
    <source>
        <dbReference type="EMBL" id="CUG01709.1"/>
    </source>
</evidence>
<dbReference type="OrthoDB" id="424572at2759"/>
<proteinExistence type="inferred from homology"/>
<dbReference type="VEuPathDB" id="TriTrypDB:BSAL_04580"/>
<keyword evidence="9" id="KW-1185">Reference proteome</keyword>
<dbReference type="InterPro" id="IPR056764">
    <property type="entry name" value="LbH_EIF2B3/5"/>
</dbReference>
<sequence length="744" mass="81256">MSASRKSVSGSGSKLIGLVIADVFDARGASCRPLFPLVNESEPMALLKVCDTSLIDYVLEQLLLNGVETTYVLLNKTSAQAVLTHLQTVRSARGKSWTDCREMKVVPVESTRLLTSMHECVSEVIHRNLIPEDKSFIWAPLDCLHNITNLKEMFASHEENVENIPKYAATMIASREEGPLRAALASVIAESMKEAAQQQQIDSSDLKTPLTTRAHPGEFQFPQLHPASSLRSSDDVHRTLVAYGTKSGIVKQLHRCERLNASGDASPGEGLPSITVEFSKSERLSVRSDLMFHNLVIVGPGGLSLFEFHQHDQHEWLAEILEQHEIKGNSFGIALCSPNTVCLSIRTIAGYLHANWAVMTRLLHPLTRESNFADQRAHFSLSHTSPSLFIANDSRIHGDSKRLHNVQLGSCTAVPSTTNVSRSVIGRDVVLGSNCTIVRCVVLDGAQIGDGCKLADSVVCADAIISNNVEVTNHSVIGSGVVLSSSGKALYVDGVQLERCKANESDALLVGDRGKGKDCSSSASTTVAPVETLFTNDALPQTEEDDEATLTAEEQFSHAVGDIVEIAIRSPSRIENSEFELKHLRLSYGRTNGDLAKTVIQLLLQHAIKKGKESKDSTTEALNVARTLMSQWCRPFFCKFVATDQDMQQVLVGVCLSIADPACPLHIKAPQLFEWIYNGCSEDVYDEREYCIVKGEALLAFDDGVMDLEEEKDQSTFDDEDRAVLAVGTLCAKYIATVADFLAS</sequence>
<dbReference type="InterPro" id="IPR029044">
    <property type="entry name" value="Nucleotide-diphossugar_trans"/>
</dbReference>
<evidence type="ECO:0000256" key="1">
    <source>
        <dbReference type="ARBA" id="ARBA00004514"/>
    </source>
</evidence>
<accession>A0A0S4IRE8</accession>
<keyword evidence="5" id="KW-0648">Protein biosynthesis</keyword>
<evidence type="ECO:0000256" key="2">
    <source>
        <dbReference type="ARBA" id="ARBA00007878"/>
    </source>
</evidence>
<evidence type="ECO:0000313" key="9">
    <source>
        <dbReference type="Proteomes" id="UP000051952"/>
    </source>
</evidence>
<evidence type="ECO:0000259" key="7">
    <source>
        <dbReference type="Pfam" id="PF25084"/>
    </source>
</evidence>
<dbReference type="AlphaFoldDB" id="A0A0S4IRE8"/>
<protein>
    <submittedName>
        <fullName evidence="8">GPI-anchored surface protein, putative</fullName>
    </submittedName>
</protein>
<dbReference type="PANTHER" id="PTHR45887:SF1">
    <property type="entry name" value="TRANSLATION INITIATION FACTOR EIF-2B SUBUNIT EPSILON"/>
    <property type="match status" value="1"/>
</dbReference>
<keyword evidence="4" id="KW-0396">Initiation factor</keyword>
<reference evidence="9" key="1">
    <citation type="submission" date="2015-09" db="EMBL/GenBank/DDBJ databases">
        <authorList>
            <consortium name="Pathogen Informatics"/>
        </authorList>
    </citation>
    <scope>NUCLEOTIDE SEQUENCE [LARGE SCALE GENOMIC DNA]</scope>
    <source>
        <strain evidence="9">Lake Konstanz</strain>
    </source>
</reference>
<comment type="similarity">
    <text evidence="2">Belongs to the eIF-2B gamma/epsilon subunits family.</text>
</comment>
<evidence type="ECO:0000256" key="3">
    <source>
        <dbReference type="ARBA" id="ARBA00022490"/>
    </source>
</evidence>
<evidence type="ECO:0000256" key="4">
    <source>
        <dbReference type="ARBA" id="ARBA00022540"/>
    </source>
</evidence>
<evidence type="ECO:0000256" key="5">
    <source>
        <dbReference type="ARBA" id="ARBA00022917"/>
    </source>
</evidence>
<keyword evidence="3" id="KW-0963">Cytoplasm</keyword>
<dbReference type="InterPro" id="IPR011004">
    <property type="entry name" value="Trimer_LpxA-like_sf"/>
</dbReference>
<name>A0A0S4IRE8_BODSA</name>
<comment type="subcellular location">
    <subcellularLocation>
        <location evidence="1">Cytoplasm</location>
        <location evidence="1">Cytosol</location>
    </subcellularLocation>
</comment>
<comment type="subunit">
    <text evidence="6">Component of the translation initiation factor 2B (eIF2B) complex which is a heterodecamer of two sets of five different subunits: alpha, beta, gamma, delta and epsilon. Subunits alpha, beta and delta comprise a regulatory subcomplex and subunits epsilon and gamma comprise a catalytic subcomplex. Within the complex, the hexameric regulatory complex resides at the center, with the two heterodimeric catalytic subcomplexes bound on opposite sides.</text>
</comment>